<dbReference type="AlphaFoldDB" id="A0A0R1UR84"/>
<feature type="transmembrane region" description="Helical" evidence="1">
    <location>
        <begin position="70"/>
        <end position="90"/>
    </location>
</feature>
<proteinExistence type="predicted"/>
<keyword evidence="1" id="KW-0812">Transmembrane</keyword>
<protein>
    <submittedName>
        <fullName evidence="2">Uncharacterized protein</fullName>
    </submittedName>
</protein>
<dbReference type="EMBL" id="AZFS01000045">
    <property type="protein sequence ID" value="KRL95670.1"/>
    <property type="molecule type" value="Genomic_DNA"/>
</dbReference>
<name>A0A0R1UR84_9LACO</name>
<organism evidence="2 3">
    <name type="scientific">Levilactobacillus hammesii DSM 16381</name>
    <dbReference type="NCBI Taxonomy" id="1423753"/>
    <lineage>
        <taxon>Bacteria</taxon>
        <taxon>Bacillati</taxon>
        <taxon>Bacillota</taxon>
        <taxon>Bacilli</taxon>
        <taxon>Lactobacillales</taxon>
        <taxon>Lactobacillaceae</taxon>
        <taxon>Levilactobacillus</taxon>
    </lineage>
</organism>
<dbReference type="Proteomes" id="UP000051580">
    <property type="component" value="Unassembled WGS sequence"/>
</dbReference>
<comment type="caution">
    <text evidence="2">The sequence shown here is derived from an EMBL/GenBank/DDBJ whole genome shotgun (WGS) entry which is preliminary data.</text>
</comment>
<feature type="transmembrane region" description="Helical" evidence="1">
    <location>
        <begin position="40"/>
        <end position="63"/>
    </location>
</feature>
<feature type="transmembrane region" description="Helical" evidence="1">
    <location>
        <begin position="12"/>
        <end position="34"/>
    </location>
</feature>
<evidence type="ECO:0000313" key="3">
    <source>
        <dbReference type="Proteomes" id="UP000051580"/>
    </source>
</evidence>
<sequence length="91" mass="9910">MTKLLHPTLQGLFRIGLFDFYALLAVGVCTIVKVPDQVLTILWSLLAIIFMVSALVTLSGICLAKLYREFEAISIFVLQAGLAALMLAAIL</sequence>
<accession>A0A0R1UR84</accession>
<dbReference type="PATRIC" id="fig|1423753.3.peg.2264"/>
<evidence type="ECO:0000313" key="2">
    <source>
        <dbReference type="EMBL" id="KRL95670.1"/>
    </source>
</evidence>
<keyword evidence="1" id="KW-0472">Membrane</keyword>
<keyword evidence="3" id="KW-1185">Reference proteome</keyword>
<dbReference type="RefSeq" id="WP_057732643.1">
    <property type="nucleotide sequence ID" value="NZ_AZFS01000045.1"/>
</dbReference>
<evidence type="ECO:0000256" key="1">
    <source>
        <dbReference type="SAM" id="Phobius"/>
    </source>
</evidence>
<reference evidence="2 3" key="1">
    <citation type="journal article" date="2015" name="Genome Announc.">
        <title>Expanding the biotechnology potential of lactobacilli through comparative genomics of 213 strains and associated genera.</title>
        <authorList>
            <person name="Sun Z."/>
            <person name="Harris H.M."/>
            <person name="McCann A."/>
            <person name="Guo C."/>
            <person name="Argimon S."/>
            <person name="Zhang W."/>
            <person name="Yang X."/>
            <person name="Jeffery I.B."/>
            <person name="Cooney J.C."/>
            <person name="Kagawa T.F."/>
            <person name="Liu W."/>
            <person name="Song Y."/>
            <person name="Salvetti E."/>
            <person name="Wrobel A."/>
            <person name="Rasinkangas P."/>
            <person name="Parkhill J."/>
            <person name="Rea M.C."/>
            <person name="O'Sullivan O."/>
            <person name="Ritari J."/>
            <person name="Douillard F.P."/>
            <person name="Paul Ross R."/>
            <person name="Yang R."/>
            <person name="Briner A.E."/>
            <person name="Felis G.E."/>
            <person name="de Vos W.M."/>
            <person name="Barrangou R."/>
            <person name="Klaenhammer T.R."/>
            <person name="Caufield P.W."/>
            <person name="Cui Y."/>
            <person name="Zhang H."/>
            <person name="O'Toole P.W."/>
        </authorList>
    </citation>
    <scope>NUCLEOTIDE SEQUENCE [LARGE SCALE GENOMIC DNA]</scope>
    <source>
        <strain evidence="2 3">DSM 16381</strain>
    </source>
</reference>
<gene>
    <name evidence="2" type="ORF">FD28_GL002156</name>
</gene>
<keyword evidence="1" id="KW-1133">Transmembrane helix</keyword>
<dbReference type="OrthoDB" id="2297540at2"/>